<dbReference type="InterPro" id="IPR001789">
    <property type="entry name" value="Sig_transdc_resp-reg_receiver"/>
</dbReference>
<comment type="caution">
    <text evidence="7">The sequence shown here is derived from an EMBL/GenBank/DDBJ whole genome shotgun (WGS) entry which is preliminary data.</text>
</comment>
<dbReference type="PROSITE" id="PS50043">
    <property type="entry name" value="HTH_LUXR_2"/>
    <property type="match status" value="1"/>
</dbReference>
<dbReference type="PROSITE" id="PS50110">
    <property type="entry name" value="RESPONSE_REGULATORY"/>
    <property type="match status" value="1"/>
</dbReference>
<dbReference type="GO" id="GO:0000160">
    <property type="term" value="P:phosphorelay signal transduction system"/>
    <property type="evidence" value="ECO:0007669"/>
    <property type="project" value="InterPro"/>
</dbReference>
<name>A0A7Y9DPY2_9ACTN</name>
<dbReference type="SMART" id="SM00448">
    <property type="entry name" value="REC"/>
    <property type="match status" value="1"/>
</dbReference>
<dbReference type="PRINTS" id="PR00038">
    <property type="entry name" value="HTHLUXR"/>
</dbReference>
<dbReference type="CDD" id="cd17535">
    <property type="entry name" value="REC_NarL-like"/>
    <property type="match status" value="1"/>
</dbReference>
<evidence type="ECO:0000256" key="1">
    <source>
        <dbReference type="ARBA" id="ARBA00022553"/>
    </source>
</evidence>
<accession>A0A7Y9DPY2</accession>
<dbReference type="InterPro" id="IPR000792">
    <property type="entry name" value="Tscrpt_reg_LuxR_C"/>
</dbReference>
<feature type="region of interest" description="Disordered" evidence="4">
    <location>
        <begin position="262"/>
        <end position="317"/>
    </location>
</feature>
<dbReference type="PANTHER" id="PTHR43214">
    <property type="entry name" value="TWO-COMPONENT RESPONSE REGULATOR"/>
    <property type="match status" value="1"/>
</dbReference>
<dbReference type="PROSITE" id="PS00622">
    <property type="entry name" value="HTH_LUXR_1"/>
    <property type="match status" value="1"/>
</dbReference>
<dbReference type="Proteomes" id="UP000521922">
    <property type="component" value="Unassembled WGS sequence"/>
</dbReference>
<dbReference type="Gene3D" id="3.40.50.2300">
    <property type="match status" value="1"/>
</dbReference>
<keyword evidence="1" id="KW-0597">Phosphoprotein</keyword>
<protein>
    <submittedName>
        <fullName evidence="7">DNA-binding NarL/FixJ family response regulator</fullName>
    </submittedName>
</protein>
<dbReference type="EMBL" id="JACCBB010000001">
    <property type="protein sequence ID" value="NYD24656.1"/>
    <property type="molecule type" value="Genomic_DNA"/>
</dbReference>
<proteinExistence type="predicted"/>
<dbReference type="Pfam" id="PF00072">
    <property type="entry name" value="Response_reg"/>
    <property type="match status" value="1"/>
</dbReference>
<dbReference type="SMART" id="SM00421">
    <property type="entry name" value="HTH_LUXR"/>
    <property type="match status" value="1"/>
</dbReference>
<keyword evidence="8" id="KW-1185">Reference proteome</keyword>
<dbReference type="GO" id="GO:0006355">
    <property type="term" value="P:regulation of DNA-templated transcription"/>
    <property type="evidence" value="ECO:0007669"/>
    <property type="project" value="InterPro"/>
</dbReference>
<evidence type="ECO:0000313" key="8">
    <source>
        <dbReference type="Proteomes" id="UP000521922"/>
    </source>
</evidence>
<feature type="domain" description="HTH luxR-type" evidence="5">
    <location>
        <begin position="198"/>
        <end position="263"/>
    </location>
</feature>
<dbReference type="SUPFAM" id="SSF46894">
    <property type="entry name" value="C-terminal effector domain of the bipartite response regulators"/>
    <property type="match status" value="1"/>
</dbReference>
<evidence type="ECO:0000256" key="3">
    <source>
        <dbReference type="PROSITE-ProRule" id="PRU00169"/>
    </source>
</evidence>
<comment type="caution">
    <text evidence="3">Lacks conserved residue(s) required for the propagation of feature annotation.</text>
</comment>
<dbReference type="InterPro" id="IPR016032">
    <property type="entry name" value="Sig_transdc_resp-reg_C-effctor"/>
</dbReference>
<dbReference type="AlphaFoldDB" id="A0A7Y9DPY2"/>
<reference evidence="7 8" key="1">
    <citation type="submission" date="2020-07" db="EMBL/GenBank/DDBJ databases">
        <title>Sequencing the genomes of 1000 actinobacteria strains.</title>
        <authorList>
            <person name="Klenk H.-P."/>
        </authorList>
    </citation>
    <scope>NUCLEOTIDE SEQUENCE [LARGE SCALE GENOMIC DNA]</scope>
    <source>
        <strain evidence="7 8">DSM 7487</strain>
    </source>
</reference>
<feature type="compositionally biased region" description="Gly residues" evidence="4">
    <location>
        <begin position="267"/>
        <end position="277"/>
    </location>
</feature>
<dbReference type="Pfam" id="PF00196">
    <property type="entry name" value="GerE"/>
    <property type="match status" value="1"/>
</dbReference>
<dbReference type="PANTHER" id="PTHR43214:SF43">
    <property type="entry name" value="TWO-COMPONENT RESPONSE REGULATOR"/>
    <property type="match status" value="1"/>
</dbReference>
<evidence type="ECO:0000256" key="2">
    <source>
        <dbReference type="ARBA" id="ARBA00023125"/>
    </source>
</evidence>
<organism evidence="7 8">
    <name type="scientific">Kineococcus aurantiacus</name>
    <dbReference type="NCBI Taxonomy" id="37633"/>
    <lineage>
        <taxon>Bacteria</taxon>
        <taxon>Bacillati</taxon>
        <taxon>Actinomycetota</taxon>
        <taxon>Actinomycetes</taxon>
        <taxon>Kineosporiales</taxon>
        <taxon>Kineosporiaceae</taxon>
        <taxon>Kineococcus</taxon>
    </lineage>
</organism>
<dbReference type="CDD" id="cd06170">
    <property type="entry name" value="LuxR_C_like"/>
    <property type="match status" value="1"/>
</dbReference>
<evidence type="ECO:0000259" key="6">
    <source>
        <dbReference type="PROSITE" id="PS50110"/>
    </source>
</evidence>
<dbReference type="InterPro" id="IPR039420">
    <property type="entry name" value="WalR-like"/>
</dbReference>
<evidence type="ECO:0000313" key="7">
    <source>
        <dbReference type="EMBL" id="NYD24656.1"/>
    </source>
</evidence>
<dbReference type="InterPro" id="IPR011006">
    <property type="entry name" value="CheY-like_superfamily"/>
</dbReference>
<dbReference type="GO" id="GO:0003677">
    <property type="term" value="F:DNA binding"/>
    <property type="evidence" value="ECO:0007669"/>
    <property type="project" value="UniProtKB-KW"/>
</dbReference>
<sequence>MNAGHSGHCDTPNRHGNLTGAADAASTIRVPTTGVAMDDRKGDTGRPQGAPTSTSGHIGLLVVDDCCLYRQGLVSMLGKEPDVAGVLAASDQHDADAVLEGRGVDLVLVSISTPGSLELVSAIRRRAPTTHTVAIGVADSDSEIIACVESGVAGYVLRSQSFAHLMTVVRSVLNGESVVSPHTSAALMRRLAALADERAPRVPVLTDREDQVLRLMDHGLSNQEIADRLFIELRTVKNHVHNILAKLGVSRRGQAVALMRGVASGSSRGGPGNGGAGERGRAPAGPVTGRGKVGTAAGTLPTGRDTMPAWWLSADRS</sequence>
<evidence type="ECO:0000256" key="4">
    <source>
        <dbReference type="SAM" id="MobiDB-lite"/>
    </source>
</evidence>
<dbReference type="InterPro" id="IPR058245">
    <property type="entry name" value="NreC/VraR/RcsB-like_REC"/>
</dbReference>
<feature type="region of interest" description="Disordered" evidence="4">
    <location>
        <begin position="1"/>
        <end position="54"/>
    </location>
</feature>
<keyword evidence="2 7" id="KW-0238">DNA-binding</keyword>
<evidence type="ECO:0000259" key="5">
    <source>
        <dbReference type="PROSITE" id="PS50043"/>
    </source>
</evidence>
<dbReference type="SUPFAM" id="SSF52172">
    <property type="entry name" value="CheY-like"/>
    <property type="match status" value="1"/>
</dbReference>
<feature type="domain" description="Response regulatory" evidence="6">
    <location>
        <begin position="59"/>
        <end position="173"/>
    </location>
</feature>
<gene>
    <name evidence="7" type="ORF">BJ968_004196</name>
</gene>
<dbReference type="RefSeq" id="WP_179755187.1">
    <property type="nucleotide sequence ID" value="NZ_BAAAGN010000013.1"/>
</dbReference>